<dbReference type="Proteomes" id="UP000183898">
    <property type="component" value="Unassembled WGS sequence"/>
</dbReference>
<accession>A0A1H8DDH2</accession>
<comment type="catalytic activity">
    <reaction evidence="5 9">
        <text>(2R)-2-phosphoglycerate = (2R)-3-phosphoglycerate</text>
        <dbReference type="Rhea" id="RHEA:15901"/>
        <dbReference type="ChEBI" id="CHEBI:58272"/>
        <dbReference type="ChEBI" id="CHEBI:58289"/>
        <dbReference type="EC" id="5.4.2.11"/>
    </reaction>
</comment>
<name>A0A1H8DDH2_9PROT</name>
<feature type="active site" description="Proton donor/acceptor" evidence="5 6">
    <location>
        <position position="87"/>
    </location>
</feature>
<dbReference type="PIRSF" id="PIRSF000709">
    <property type="entry name" value="6PFK_2-Ptase"/>
    <property type="match status" value="1"/>
</dbReference>
<dbReference type="InterPro" id="IPR001345">
    <property type="entry name" value="PG/BPGM_mutase_AS"/>
</dbReference>
<dbReference type="Gene3D" id="3.40.50.1240">
    <property type="entry name" value="Phosphoglycerate mutase-like"/>
    <property type="match status" value="1"/>
</dbReference>
<comment type="caution">
    <text evidence="5">Lacks conserved residue(s) required for the propagation of feature annotation.</text>
</comment>
<dbReference type="UniPathway" id="UPA00109">
    <property type="reaction ID" value="UER00186"/>
</dbReference>
<evidence type="ECO:0000256" key="8">
    <source>
        <dbReference type="PIRSR" id="PIRSR613078-3"/>
    </source>
</evidence>
<dbReference type="InterPro" id="IPR013078">
    <property type="entry name" value="His_Pase_superF_clade-1"/>
</dbReference>
<dbReference type="InterPro" id="IPR029033">
    <property type="entry name" value="His_PPase_superfam"/>
</dbReference>
<dbReference type="GO" id="GO:0006094">
    <property type="term" value="P:gluconeogenesis"/>
    <property type="evidence" value="ECO:0007669"/>
    <property type="project" value="UniProtKB-UniRule"/>
</dbReference>
<keyword evidence="3 5" id="KW-0324">Glycolysis</keyword>
<evidence type="ECO:0000256" key="4">
    <source>
        <dbReference type="ARBA" id="ARBA00023235"/>
    </source>
</evidence>
<keyword evidence="2 5" id="KW-0312">Gluconeogenesis</keyword>
<gene>
    <name evidence="5" type="primary">gpmA</name>
    <name evidence="10" type="ORF">SAMN05216404_102228</name>
</gene>
<feature type="binding site" evidence="5 7">
    <location>
        <begin position="87"/>
        <end position="90"/>
    </location>
    <ligand>
        <name>substrate</name>
    </ligand>
</feature>
<dbReference type="EMBL" id="FOCT01000002">
    <property type="protein sequence ID" value="SEN04834.1"/>
    <property type="molecule type" value="Genomic_DNA"/>
</dbReference>
<dbReference type="RefSeq" id="WP_074744287.1">
    <property type="nucleotide sequence ID" value="NZ_FOCT01000002.1"/>
</dbReference>
<dbReference type="GO" id="GO:0006096">
    <property type="term" value="P:glycolytic process"/>
    <property type="evidence" value="ECO:0007669"/>
    <property type="project" value="UniProtKB-UniRule"/>
</dbReference>
<evidence type="ECO:0000256" key="1">
    <source>
        <dbReference type="ARBA" id="ARBA00006717"/>
    </source>
</evidence>
<evidence type="ECO:0000256" key="3">
    <source>
        <dbReference type="ARBA" id="ARBA00023152"/>
    </source>
</evidence>
<dbReference type="AlphaFoldDB" id="A0A1H8DDH2"/>
<feature type="binding site" evidence="5 7">
    <location>
        <begin position="8"/>
        <end position="15"/>
    </location>
    <ligand>
        <name>substrate</name>
    </ligand>
</feature>
<feature type="binding site" evidence="5 7">
    <location>
        <position position="60"/>
    </location>
    <ligand>
        <name>substrate</name>
    </ligand>
</feature>
<dbReference type="EC" id="5.4.2.11" evidence="5 9"/>
<organism evidence="10 11">
    <name type="scientific">Nitrosospira multiformis</name>
    <dbReference type="NCBI Taxonomy" id="1231"/>
    <lineage>
        <taxon>Bacteria</taxon>
        <taxon>Pseudomonadati</taxon>
        <taxon>Pseudomonadota</taxon>
        <taxon>Betaproteobacteria</taxon>
        <taxon>Nitrosomonadales</taxon>
        <taxon>Nitrosomonadaceae</taxon>
        <taxon>Nitrosospira</taxon>
    </lineage>
</organism>
<comment type="similarity">
    <text evidence="1 5">Belongs to the phosphoglycerate mutase family. BPG-dependent PGAM subfamily.</text>
</comment>
<dbReference type="InterPro" id="IPR005952">
    <property type="entry name" value="Phosphogly_mut1"/>
</dbReference>
<sequence>MTQLVLLRHGESVSNRDGCFTGWGDAPLTPRGEREAEQAGNLLKKAGHKFDICFTSELSRANDTLRIVLSVMGQNEPVVQRNWRLNERHYGALEGINRWKAIRKYGFCPILSSQCRFDAPPPPLDPADIRFPGNQACYATIDPGELPLGESMQQAFARMLPYWQQTIAPEIQRGKRVLIVAHKHILRALMMQLDGLSIIQLIKLSVATGRPLIYELDDNLHPIRHYYADTGLTGHTG</sequence>
<dbReference type="Pfam" id="PF00300">
    <property type="entry name" value="His_Phos_1"/>
    <property type="match status" value="1"/>
</dbReference>
<dbReference type="CDD" id="cd07067">
    <property type="entry name" value="HP_PGM_like"/>
    <property type="match status" value="1"/>
</dbReference>
<reference evidence="10 11" key="1">
    <citation type="submission" date="2016-10" db="EMBL/GenBank/DDBJ databases">
        <authorList>
            <person name="de Groot N.N."/>
        </authorList>
    </citation>
    <scope>NUCLEOTIDE SEQUENCE [LARGE SCALE GENOMIC DNA]</scope>
    <source>
        <strain evidence="10 11">Nl18</strain>
    </source>
</reference>
<feature type="binding site" evidence="5 7">
    <location>
        <begin position="21"/>
        <end position="22"/>
    </location>
    <ligand>
        <name>substrate</name>
    </ligand>
</feature>
<evidence type="ECO:0000313" key="11">
    <source>
        <dbReference type="Proteomes" id="UP000183898"/>
    </source>
</evidence>
<feature type="site" description="Transition state stabilizer" evidence="5 8">
    <location>
        <position position="182"/>
    </location>
</feature>
<comment type="subunit">
    <text evidence="5">Homodimer.</text>
</comment>
<dbReference type="PROSITE" id="PS00175">
    <property type="entry name" value="PG_MUTASE"/>
    <property type="match status" value="1"/>
</dbReference>
<evidence type="ECO:0000313" key="10">
    <source>
        <dbReference type="EMBL" id="SEN04834.1"/>
    </source>
</evidence>
<evidence type="ECO:0000256" key="7">
    <source>
        <dbReference type="PIRSR" id="PIRSR613078-2"/>
    </source>
</evidence>
<keyword evidence="4 5" id="KW-0413">Isomerase</keyword>
<dbReference type="HAMAP" id="MF_01039">
    <property type="entry name" value="PGAM_GpmA"/>
    <property type="match status" value="1"/>
</dbReference>
<evidence type="ECO:0000256" key="5">
    <source>
        <dbReference type="HAMAP-Rule" id="MF_01039"/>
    </source>
</evidence>
<dbReference type="GO" id="GO:0004619">
    <property type="term" value="F:phosphoglycerate mutase activity"/>
    <property type="evidence" value="ECO:0007669"/>
    <property type="project" value="UniProtKB-UniRule"/>
</dbReference>
<dbReference type="SUPFAM" id="SSF53254">
    <property type="entry name" value="Phosphoglycerate mutase-like"/>
    <property type="match status" value="1"/>
</dbReference>
<evidence type="ECO:0000256" key="9">
    <source>
        <dbReference type="RuleBase" id="RU004512"/>
    </source>
</evidence>
<dbReference type="PANTHER" id="PTHR11931">
    <property type="entry name" value="PHOSPHOGLYCERATE MUTASE"/>
    <property type="match status" value="1"/>
</dbReference>
<comment type="function">
    <text evidence="5 9">Catalyzes the interconversion of 2-phosphoglycerate and 3-phosphoglycerate.</text>
</comment>
<comment type="pathway">
    <text evidence="5 9">Carbohydrate degradation; glycolysis; pyruvate from D-glyceraldehyde 3-phosphate: step 3/5.</text>
</comment>
<evidence type="ECO:0000256" key="6">
    <source>
        <dbReference type="PIRSR" id="PIRSR613078-1"/>
    </source>
</evidence>
<evidence type="ECO:0000256" key="2">
    <source>
        <dbReference type="ARBA" id="ARBA00022432"/>
    </source>
</evidence>
<proteinExistence type="inferred from homology"/>
<feature type="active site" description="Tele-phosphohistidine intermediate" evidence="5 6">
    <location>
        <position position="9"/>
    </location>
</feature>
<dbReference type="SMART" id="SM00855">
    <property type="entry name" value="PGAM"/>
    <property type="match status" value="1"/>
</dbReference>
<dbReference type="NCBIfam" id="TIGR01258">
    <property type="entry name" value="pgm_1"/>
    <property type="match status" value="1"/>
</dbReference>
<protein>
    <recommendedName>
        <fullName evidence="5 9">2,3-bisphosphoglycerate-dependent phosphoglycerate mutase</fullName>
        <shortName evidence="5">BPG-dependent PGAM</shortName>
        <shortName evidence="5">PGAM</shortName>
        <shortName evidence="5">Phosphoglyceromutase</shortName>
        <shortName evidence="5">dPGM</shortName>
        <ecNumber evidence="5 9">5.4.2.11</ecNumber>
    </recommendedName>
</protein>